<name>A0A916E7R8_9GLOM</name>
<dbReference type="OrthoDB" id="608866at2759"/>
<dbReference type="InterPro" id="IPR001005">
    <property type="entry name" value="SANT/Myb"/>
</dbReference>
<evidence type="ECO:0000259" key="3">
    <source>
        <dbReference type="PROSITE" id="PS51294"/>
    </source>
</evidence>
<evidence type="ECO:0008006" key="6">
    <source>
        <dbReference type="Google" id="ProtNLM"/>
    </source>
</evidence>
<dbReference type="Pfam" id="PF00249">
    <property type="entry name" value="Myb_DNA-binding"/>
    <property type="match status" value="2"/>
</dbReference>
<feature type="domain" description="Myb-like" evidence="2">
    <location>
        <begin position="80"/>
        <end position="129"/>
    </location>
</feature>
<accession>A0A916E7R8</accession>
<organism evidence="4 5">
    <name type="scientific">Rhizophagus irregularis</name>
    <dbReference type="NCBI Taxonomy" id="588596"/>
    <lineage>
        <taxon>Eukaryota</taxon>
        <taxon>Fungi</taxon>
        <taxon>Fungi incertae sedis</taxon>
        <taxon>Mucoromycota</taxon>
        <taxon>Glomeromycotina</taxon>
        <taxon>Glomeromycetes</taxon>
        <taxon>Glomerales</taxon>
        <taxon>Glomeraceae</taxon>
        <taxon>Rhizophagus</taxon>
    </lineage>
</organism>
<gene>
    <name evidence="4" type="ORF">CHRIB12_LOCUS10635</name>
</gene>
<dbReference type="PANTHER" id="PTHR46734">
    <property type="entry name" value="TELOMERIC REPEAT-BINDING FACTOR 1 TERF1"/>
    <property type="match status" value="1"/>
</dbReference>
<proteinExistence type="predicted"/>
<dbReference type="PROSITE" id="PS51294">
    <property type="entry name" value="HTH_MYB"/>
    <property type="match status" value="1"/>
</dbReference>
<dbReference type="AlphaFoldDB" id="A0A916E7R8"/>
<protein>
    <recommendedName>
        <fullName evidence="6">Myb-like domain-containing protein</fullName>
    </recommendedName>
</protein>
<feature type="domain" description="HTH myb-type" evidence="3">
    <location>
        <begin position="80"/>
        <end position="111"/>
    </location>
</feature>
<dbReference type="InterPro" id="IPR009057">
    <property type="entry name" value="Homeodomain-like_sf"/>
</dbReference>
<dbReference type="PROSITE" id="PS50090">
    <property type="entry name" value="MYB_LIKE"/>
    <property type="match status" value="2"/>
</dbReference>
<dbReference type="VEuPathDB" id="FungiDB:RhiirFUN_019553"/>
<evidence type="ECO:0000256" key="1">
    <source>
        <dbReference type="ARBA" id="ARBA00023242"/>
    </source>
</evidence>
<dbReference type="EMBL" id="CAGKOT010000022">
    <property type="protein sequence ID" value="CAB5365974.1"/>
    <property type="molecule type" value="Genomic_DNA"/>
</dbReference>
<evidence type="ECO:0000313" key="5">
    <source>
        <dbReference type="Proteomes" id="UP000684084"/>
    </source>
</evidence>
<dbReference type="InterPro" id="IPR017930">
    <property type="entry name" value="Myb_dom"/>
</dbReference>
<dbReference type="Proteomes" id="UP000684084">
    <property type="component" value="Unassembled WGS sequence"/>
</dbReference>
<evidence type="ECO:0000259" key="2">
    <source>
        <dbReference type="PROSITE" id="PS50090"/>
    </source>
</evidence>
<dbReference type="InterPro" id="IPR052450">
    <property type="entry name" value="TRBD-Containing_Protein"/>
</dbReference>
<dbReference type="SMART" id="SM00717">
    <property type="entry name" value="SANT"/>
    <property type="match status" value="2"/>
</dbReference>
<feature type="domain" description="Myb-like" evidence="2">
    <location>
        <begin position="11"/>
        <end position="67"/>
    </location>
</feature>
<dbReference type="Gene3D" id="1.10.10.60">
    <property type="entry name" value="Homeodomain-like"/>
    <property type="match status" value="1"/>
</dbReference>
<sequence>MGKQADNTRQDRRKARQKWGAAETSLLVEGLYEHGVGNWKKILTDPKYPFREDRTAVDLKDRFRTLYPNEYENMVTFAKKPHRPKNKFTPEEDNALKLGVEKYGNSWTKIASDQQFNLMHRRGQDLRDRCRVAYPDIYARFSKSRKSKHVGKSDPHILKKFYALPFQTSTIQKPETSNVLT</sequence>
<evidence type="ECO:0000313" key="4">
    <source>
        <dbReference type="EMBL" id="CAB5365974.1"/>
    </source>
</evidence>
<dbReference type="SUPFAM" id="SSF46689">
    <property type="entry name" value="Homeodomain-like"/>
    <property type="match status" value="2"/>
</dbReference>
<comment type="caution">
    <text evidence="4">The sequence shown here is derived from an EMBL/GenBank/DDBJ whole genome shotgun (WGS) entry which is preliminary data.</text>
</comment>
<dbReference type="PANTHER" id="PTHR46734:SF1">
    <property type="entry name" value="TELOMERIC REPEAT-BINDING FACTOR 1"/>
    <property type="match status" value="1"/>
</dbReference>
<reference evidence="4" key="1">
    <citation type="submission" date="2020-05" db="EMBL/GenBank/DDBJ databases">
        <authorList>
            <person name="Rincon C."/>
            <person name="Sanders R I."/>
            <person name="Robbins C."/>
            <person name="Chaturvedi A."/>
        </authorList>
    </citation>
    <scope>NUCLEOTIDE SEQUENCE</scope>
    <source>
        <strain evidence="4">CHB12</strain>
    </source>
</reference>
<keyword evidence="1" id="KW-0539">Nucleus</keyword>
<dbReference type="Gene3D" id="1.10.246.220">
    <property type="match status" value="1"/>
</dbReference>
<dbReference type="CDD" id="cd11660">
    <property type="entry name" value="SANT_TRF"/>
    <property type="match status" value="2"/>
</dbReference>